<keyword evidence="1" id="KW-0812">Transmembrane</keyword>
<dbReference type="EMBL" id="SZPU01000001">
    <property type="protein sequence ID" value="TKI72813.1"/>
    <property type="molecule type" value="Genomic_DNA"/>
</dbReference>
<comment type="caution">
    <text evidence="2">The sequence shown here is derived from an EMBL/GenBank/DDBJ whole genome shotgun (WGS) entry which is preliminary data.</text>
</comment>
<reference evidence="2 3" key="1">
    <citation type="submission" date="2019-04" db="EMBL/GenBank/DDBJ databases">
        <title>Lysinibacillus genome sequencing.</title>
        <authorList>
            <person name="Dunlap C."/>
        </authorList>
    </citation>
    <scope>NUCLEOTIDE SEQUENCE [LARGE SCALE GENOMIC DNA]</scope>
    <source>
        <strain evidence="2 3">CCTCC AB 2010389</strain>
    </source>
</reference>
<feature type="transmembrane region" description="Helical" evidence="1">
    <location>
        <begin position="62"/>
        <end position="81"/>
    </location>
</feature>
<feature type="transmembrane region" description="Helical" evidence="1">
    <location>
        <begin position="216"/>
        <end position="240"/>
    </location>
</feature>
<sequence>MGKKEDERLLHVLEQYAHIPINQQHKESVAATIRAFVPVSEQNPKTIFKQLFKQAMMEIWQYQKAILCILILFLFGLYFIIPDSLDNKLLFLVTTPLPLVLMGWRMLEDYDEEMVELLLTYKFTFQQLLCAKIVAVCSIAFINYTFLAIYLIFSLQEDLLQSIFRLLITGITPILTWGLILLIFQIYYRKQSIWGVLVLAWVFFALLVMYTPVGEWLLGIHISFYVLFNCILLILLWNLLVRTWRLERIVYD</sequence>
<keyword evidence="3" id="KW-1185">Reference proteome</keyword>
<evidence type="ECO:0000256" key="1">
    <source>
        <dbReference type="SAM" id="Phobius"/>
    </source>
</evidence>
<proteinExistence type="predicted"/>
<dbReference type="RefSeq" id="WP_107895552.1">
    <property type="nucleotide sequence ID" value="NZ_PYWM01000011.1"/>
</dbReference>
<keyword evidence="1" id="KW-1133">Transmembrane helix</keyword>
<accession>A0A4V5TRD4</accession>
<name>A0A4V5TRD4_9BACI</name>
<feature type="transmembrane region" description="Helical" evidence="1">
    <location>
        <begin position="159"/>
        <end position="184"/>
    </location>
</feature>
<evidence type="ECO:0000313" key="2">
    <source>
        <dbReference type="EMBL" id="TKI72813.1"/>
    </source>
</evidence>
<keyword evidence="1" id="KW-0472">Membrane</keyword>
<evidence type="ECO:0000313" key="3">
    <source>
        <dbReference type="Proteomes" id="UP000308744"/>
    </source>
</evidence>
<dbReference type="AlphaFoldDB" id="A0A4V5TRD4"/>
<feature type="transmembrane region" description="Helical" evidence="1">
    <location>
        <begin position="191"/>
        <end position="210"/>
    </location>
</feature>
<organism evidence="2 3">
    <name type="scientific">Lysinibacillus mangiferihumi</name>
    <dbReference type="NCBI Taxonomy" id="1130819"/>
    <lineage>
        <taxon>Bacteria</taxon>
        <taxon>Bacillati</taxon>
        <taxon>Bacillota</taxon>
        <taxon>Bacilli</taxon>
        <taxon>Bacillales</taxon>
        <taxon>Bacillaceae</taxon>
        <taxon>Lysinibacillus</taxon>
    </lineage>
</organism>
<gene>
    <name evidence="2" type="ORF">FC756_00545</name>
</gene>
<feature type="transmembrane region" description="Helical" evidence="1">
    <location>
        <begin position="128"/>
        <end position="153"/>
    </location>
</feature>
<dbReference type="Proteomes" id="UP000308744">
    <property type="component" value="Unassembled WGS sequence"/>
</dbReference>
<protein>
    <submittedName>
        <fullName evidence="2">Uncharacterized protein</fullName>
    </submittedName>
</protein>